<proteinExistence type="predicted"/>
<dbReference type="AlphaFoldDB" id="A0A4V2XAF8"/>
<comment type="caution">
    <text evidence="1">The sequence shown here is derived from an EMBL/GenBank/DDBJ whole genome shotgun (WGS) entry which is preliminary data.</text>
</comment>
<reference evidence="1 2" key="1">
    <citation type="submission" date="2019-02" db="EMBL/GenBank/DDBJ databases">
        <title>Arundinibacter roseus gen. nov., sp. nov., a new member of the family Cytophagaceae.</title>
        <authorList>
            <person name="Szuroczki S."/>
            <person name="Khayer B."/>
            <person name="Sproer C."/>
            <person name="Toumi M."/>
            <person name="Szabo A."/>
            <person name="Felfoldi T."/>
            <person name="Schumann P."/>
            <person name="Toth E."/>
        </authorList>
    </citation>
    <scope>NUCLEOTIDE SEQUENCE [LARGE SCALE GENOMIC DNA]</scope>
    <source>
        <strain evidence="1 2">DMA-k-7a</strain>
    </source>
</reference>
<dbReference type="RefSeq" id="WP_132115573.1">
    <property type="nucleotide sequence ID" value="NZ_SMJU01000003.1"/>
</dbReference>
<accession>A0A4V2XAF8</accession>
<evidence type="ECO:0000313" key="1">
    <source>
        <dbReference type="EMBL" id="TDB67515.1"/>
    </source>
</evidence>
<keyword evidence="2" id="KW-1185">Reference proteome</keyword>
<protein>
    <submittedName>
        <fullName evidence="1">Transcriptional regulator</fullName>
    </submittedName>
</protein>
<dbReference type="EMBL" id="SMJU01000003">
    <property type="protein sequence ID" value="TDB67515.1"/>
    <property type="molecule type" value="Genomic_DNA"/>
</dbReference>
<name>A0A4V2XAF8_9BACT</name>
<sequence>MEQINLPADILVYCVYAESFPEDVQKCHETLHSLVPFSPERHYFGISVLENSEMIYKAAANALPEEDLTPLNLEEFTVPKGDYTCILIHDFMNNVPAFKEAFDRLFALPQIDPESYAYEWYISDHVARCMVKNKV</sequence>
<dbReference type="Proteomes" id="UP000295706">
    <property type="component" value="Unassembled WGS sequence"/>
</dbReference>
<gene>
    <name evidence="1" type="ORF">EZE20_06105</name>
</gene>
<evidence type="ECO:0000313" key="2">
    <source>
        <dbReference type="Proteomes" id="UP000295706"/>
    </source>
</evidence>
<organism evidence="1 2">
    <name type="scientific">Arundinibacter roseus</name>
    <dbReference type="NCBI Taxonomy" id="2070510"/>
    <lineage>
        <taxon>Bacteria</taxon>
        <taxon>Pseudomonadati</taxon>
        <taxon>Bacteroidota</taxon>
        <taxon>Cytophagia</taxon>
        <taxon>Cytophagales</taxon>
        <taxon>Spirosomataceae</taxon>
        <taxon>Arundinibacter</taxon>
    </lineage>
</organism>
<dbReference type="OrthoDB" id="328886at2"/>